<dbReference type="RefSeq" id="WP_119765327.1">
    <property type="nucleotide sequence ID" value="NZ_QYUM01000004.1"/>
</dbReference>
<sequence>MSGIKVLSGSAVVAALLLVPAMPALAFDPPQRLQNEDGSEQTLPSDEVEVGFGDEEAAEAAPSSAEDAAVDLCALAAEREATVGGQRGRVNAIGQVRETGGGWEVEGVVETGRGVLGLFRDETLFTCFARKGRVESMRLDDGSEAG</sequence>
<evidence type="ECO:0000313" key="3">
    <source>
        <dbReference type="Proteomes" id="UP000286100"/>
    </source>
</evidence>
<dbReference type="EMBL" id="QYUM01000004">
    <property type="protein sequence ID" value="RJF86015.1"/>
    <property type="molecule type" value="Genomic_DNA"/>
</dbReference>
<feature type="chain" id="PRO_5019529001" evidence="1">
    <location>
        <begin position="27"/>
        <end position="146"/>
    </location>
</feature>
<proteinExistence type="predicted"/>
<keyword evidence="1" id="KW-0732">Signal</keyword>
<accession>A0A418W7N2</accession>
<evidence type="ECO:0000313" key="2">
    <source>
        <dbReference type="EMBL" id="RJF86015.1"/>
    </source>
</evidence>
<evidence type="ECO:0000256" key="1">
    <source>
        <dbReference type="SAM" id="SignalP"/>
    </source>
</evidence>
<protein>
    <submittedName>
        <fullName evidence="2">Uncharacterized protein</fullName>
    </submittedName>
</protein>
<reference evidence="2 3" key="1">
    <citation type="submission" date="2018-09" db="EMBL/GenBank/DDBJ databases">
        <authorList>
            <person name="Zhu H."/>
        </authorList>
    </citation>
    <scope>NUCLEOTIDE SEQUENCE [LARGE SCALE GENOMIC DNA]</scope>
    <source>
        <strain evidence="2 3">K2R01-6</strain>
    </source>
</reference>
<dbReference type="AlphaFoldDB" id="A0A418W7N2"/>
<comment type="caution">
    <text evidence="2">The sequence shown here is derived from an EMBL/GenBank/DDBJ whole genome shotgun (WGS) entry which is preliminary data.</text>
</comment>
<name>A0A418W7N2_9SPHN</name>
<keyword evidence="3" id="KW-1185">Reference proteome</keyword>
<feature type="signal peptide" evidence="1">
    <location>
        <begin position="1"/>
        <end position="26"/>
    </location>
</feature>
<gene>
    <name evidence="2" type="ORF">D3876_19475</name>
</gene>
<organism evidence="2 3">
    <name type="scientific">Sphingomonas cavernae</name>
    <dbReference type="NCBI Taxonomy" id="2320861"/>
    <lineage>
        <taxon>Bacteria</taxon>
        <taxon>Pseudomonadati</taxon>
        <taxon>Pseudomonadota</taxon>
        <taxon>Alphaproteobacteria</taxon>
        <taxon>Sphingomonadales</taxon>
        <taxon>Sphingomonadaceae</taxon>
        <taxon>Sphingomonas</taxon>
    </lineage>
</organism>
<dbReference type="Proteomes" id="UP000286100">
    <property type="component" value="Unassembled WGS sequence"/>
</dbReference>